<feature type="domain" description="RNase H type-1" evidence="1">
    <location>
        <begin position="119"/>
        <end position="194"/>
    </location>
</feature>
<dbReference type="InterPro" id="IPR002156">
    <property type="entry name" value="RNaseH_domain"/>
</dbReference>
<protein>
    <recommendedName>
        <fullName evidence="1">RNase H type-1 domain-containing protein</fullName>
    </recommendedName>
</protein>
<dbReference type="PANTHER" id="PTHR47074:SF49">
    <property type="entry name" value="POLYNUCLEOTIDYL TRANSFERASE, RIBONUCLEASE H-LIKE SUPERFAMILY PROTEIN"/>
    <property type="match status" value="1"/>
</dbReference>
<dbReference type="Gene3D" id="3.30.420.10">
    <property type="entry name" value="Ribonuclease H-like superfamily/Ribonuclease H"/>
    <property type="match status" value="1"/>
</dbReference>
<dbReference type="EMBL" id="QGKV02000299">
    <property type="protein sequence ID" value="KAF3595133.1"/>
    <property type="molecule type" value="Genomic_DNA"/>
</dbReference>
<accession>A0ABQ7EEW4</accession>
<keyword evidence="3" id="KW-1185">Reference proteome</keyword>
<evidence type="ECO:0000259" key="1">
    <source>
        <dbReference type="Pfam" id="PF13456"/>
    </source>
</evidence>
<name>A0ABQ7EEW4_BRACR</name>
<gene>
    <name evidence="2" type="ORF">DY000_02021699</name>
</gene>
<dbReference type="InterPro" id="IPR012337">
    <property type="entry name" value="RNaseH-like_sf"/>
</dbReference>
<dbReference type="InterPro" id="IPR036397">
    <property type="entry name" value="RNaseH_sf"/>
</dbReference>
<dbReference type="SUPFAM" id="SSF53098">
    <property type="entry name" value="Ribonuclease H-like"/>
    <property type="match status" value="1"/>
</dbReference>
<evidence type="ECO:0000313" key="2">
    <source>
        <dbReference type="EMBL" id="KAF3595133.1"/>
    </source>
</evidence>
<dbReference type="CDD" id="cd06222">
    <property type="entry name" value="RNase_H_like"/>
    <property type="match status" value="1"/>
</dbReference>
<dbReference type="PANTHER" id="PTHR47074">
    <property type="entry name" value="BNAC02G40300D PROTEIN"/>
    <property type="match status" value="1"/>
</dbReference>
<dbReference type="InterPro" id="IPR044730">
    <property type="entry name" value="RNase_H-like_dom_plant"/>
</dbReference>
<dbReference type="InterPro" id="IPR052929">
    <property type="entry name" value="RNase_H-like_EbsB-rel"/>
</dbReference>
<comment type="caution">
    <text evidence="2">The sequence shown here is derived from an EMBL/GenBank/DDBJ whole genome shotgun (WGS) entry which is preliminary data.</text>
</comment>
<reference evidence="2 3" key="1">
    <citation type="journal article" date="2020" name="BMC Genomics">
        <title>Intraspecific diversification of the crop wild relative Brassica cretica Lam. using demographic model selection.</title>
        <authorList>
            <person name="Kioukis A."/>
            <person name="Michalopoulou V.A."/>
            <person name="Briers L."/>
            <person name="Pirintsos S."/>
            <person name="Studholme D.J."/>
            <person name="Pavlidis P."/>
            <person name="Sarris P.F."/>
        </authorList>
    </citation>
    <scope>NUCLEOTIDE SEQUENCE [LARGE SCALE GENOMIC DNA]</scope>
    <source>
        <strain evidence="3">cv. PFS-1207/04</strain>
    </source>
</reference>
<proteinExistence type="predicted"/>
<organism evidence="2 3">
    <name type="scientific">Brassica cretica</name>
    <name type="common">Mustard</name>
    <dbReference type="NCBI Taxonomy" id="69181"/>
    <lineage>
        <taxon>Eukaryota</taxon>
        <taxon>Viridiplantae</taxon>
        <taxon>Streptophyta</taxon>
        <taxon>Embryophyta</taxon>
        <taxon>Tracheophyta</taxon>
        <taxon>Spermatophyta</taxon>
        <taxon>Magnoliopsida</taxon>
        <taxon>eudicotyledons</taxon>
        <taxon>Gunneridae</taxon>
        <taxon>Pentapetalae</taxon>
        <taxon>rosids</taxon>
        <taxon>malvids</taxon>
        <taxon>Brassicales</taxon>
        <taxon>Brassicaceae</taxon>
        <taxon>Brassiceae</taxon>
        <taxon>Brassica</taxon>
    </lineage>
</organism>
<dbReference type="Proteomes" id="UP000266723">
    <property type="component" value="Unassembled WGS sequence"/>
</dbReference>
<evidence type="ECO:0000313" key="3">
    <source>
        <dbReference type="Proteomes" id="UP000266723"/>
    </source>
</evidence>
<sequence length="216" mass="23866">MQDLTKTPTILMEDIVEKSKLQSTSSSIATTLDRYGVTQLGPRASTQRTVSPLAKLSWRQAQSLCYHRGDCPEISSHGSFGAFGQQGTSIFSKTESRRLWRFLLRPYAEQKNGTMPKPWHATSSRAGCGWIFISQQDEQLHQGTTTFENTSSSLVAEALAIRSALLNALEAGFTRIWIKTDCQALVALINLKNHPKDLYGIFRDTTGNVGINSVVA</sequence>
<dbReference type="Pfam" id="PF13456">
    <property type="entry name" value="RVT_3"/>
    <property type="match status" value="1"/>
</dbReference>